<dbReference type="InterPro" id="IPR050491">
    <property type="entry name" value="AmpC-like"/>
</dbReference>
<comment type="caution">
    <text evidence="3">The sequence shown here is derived from an EMBL/GenBank/DDBJ whole genome shotgun (WGS) entry which is preliminary data.</text>
</comment>
<dbReference type="PANTHER" id="PTHR46825:SF7">
    <property type="entry name" value="D-ALANYL-D-ALANINE CARBOXYPEPTIDASE"/>
    <property type="match status" value="1"/>
</dbReference>
<organism evidence="3 4">
    <name type="scientific">Nocardioides marinisabuli</name>
    <dbReference type="NCBI Taxonomy" id="419476"/>
    <lineage>
        <taxon>Bacteria</taxon>
        <taxon>Bacillati</taxon>
        <taxon>Actinomycetota</taxon>
        <taxon>Actinomycetes</taxon>
        <taxon>Propionibacteriales</taxon>
        <taxon>Nocardioidaceae</taxon>
        <taxon>Nocardioides</taxon>
    </lineage>
</organism>
<name>A0A7Y9JRV6_9ACTN</name>
<sequence length="286" mass="30491">MAGSTDDVGAALDRAVRRRAGLVVGVRERDGSTRVVGRAREGAVPDGRSLHEIGSITKTFTALLPGTRVPARDGVEITLAHLATHTSGLLEALGRARLRRTPGTGTVHYSNLGVGVLGQALAHATGTSYGDLVQQRVCAPLGLVATATDDRLSDEQRSRLVPGHRRRSAPAAPWPLAGMPGAGALRSTVDDLLVYLEAQLDPASTPLGEAVRLTQQPRVTRGQTIGLGWLRHDRPDHLWWHNGGTGGYRSFVGFVPAERVAVVVLSNHARSVDLLALRRLRLAVEQ</sequence>
<keyword evidence="4" id="KW-1185">Reference proteome</keyword>
<reference evidence="3 4" key="1">
    <citation type="submission" date="2020-07" db="EMBL/GenBank/DDBJ databases">
        <title>Sequencing the genomes of 1000 actinobacteria strains.</title>
        <authorList>
            <person name="Klenk H.-P."/>
        </authorList>
    </citation>
    <scope>NUCLEOTIDE SEQUENCE [LARGE SCALE GENOMIC DNA]</scope>
    <source>
        <strain evidence="3 4">DSM 18965</strain>
    </source>
</reference>
<dbReference type="InterPro" id="IPR001466">
    <property type="entry name" value="Beta-lactam-related"/>
</dbReference>
<dbReference type="AlphaFoldDB" id="A0A7Y9JRV6"/>
<feature type="domain" description="Beta-lactamase-related" evidence="2">
    <location>
        <begin position="17"/>
        <end position="282"/>
    </location>
</feature>
<dbReference type="PANTHER" id="PTHR46825">
    <property type="entry name" value="D-ALANYL-D-ALANINE-CARBOXYPEPTIDASE/ENDOPEPTIDASE AMPH"/>
    <property type="match status" value="1"/>
</dbReference>
<proteinExistence type="predicted"/>
<evidence type="ECO:0000313" key="3">
    <source>
        <dbReference type="EMBL" id="NYD59677.1"/>
    </source>
</evidence>
<protein>
    <submittedName>
        <fullName evidence="3">CubicO group peptidase (Beta-lactamase class C family)</fullName>
    </submittedName>
</protein>
<gene>
    <name evidence="3" type="ORF">BKA08_003915</name>
</gene>
<evidence type="ECO:0000256" key="1">
    <source>
        <dbReference type="SAM" id="MobiDB-lite"/>
    </source>
</evidence>
<dbReference type="EMBL" id="JACCBE010000001">
    <property type="protein sequence ID" value="NYD59677.1"/>
    <property type="molecule type" value="Genomic_DNA"/>
</dbReference>
<dbReference type="Gene3D" id="3.40.710.10">
    <property type="entry name" value="DD-peptidase/beta-lactamase superfamily"/>
    <property type="match status" value="1"/>
</dbReference>
<accession>A0A7Y9JRV6</accession>
<dbReference type="SUPFAM" id="SSF56601">
    <property type="entry name" value="beta-lactamase/transpeptidase-like"/>
    <property type="match status" value="1"/>
</dbReference>
<dbReference type="RefSeq" id="WP_179617089.1">
    <property type="nucleotide sequence ID" value="NZ_JACCBE010000001.1"/>
</dbReference>
<dbReference type="Proteomes" id="UP000516957">
    <property type="component" value="Unassembled WGS sequence"/>
</dbReference>
<dbReference type="InterPro" id="IPR012338">
    <property type="entry name" value="Beta-lactam/transpept-like"/>
</dbReference>
<evidence type="ECO:0000313" key="4">
    <source>
        <dbReference type="Proteomes" id="UP000516957"/>
    </source>
</evidence>
<dbReference type="Pfam" id="PF00144">
    <property type="entry name" value="Beta-lactamase"/>
    <property type="match status" value="1"/>
</dbReference>
<evidence type="ECO:0000259" key="2">
    <source>
        <dbReference type="Pfam" id="PF00144"/>
    </source>
</evidence>
<feature type="region of interest" description="Disordered" evidence="1">
    <location>
        <begin position="154"/>
        <end position="175"/>
    </location>
</feature>